<reference evidence="2 3" key="1">
    <citation type="submission" date="2018-06" db="EMBL/GenBank/DDBJ databases">
        <title>Freshwater and sediment microbial communities from various areas in North America, analyzing microbe dynamics in response to fracking.</title>
        <authorList>
            <person name="Lamendella R."/>
        </authorList>
    </citation>
    <scope>NUCLEOTIDE SEQUENCE [LARGE SCALE GENOMIC DNA]</scope>
    <source>
        <strain evidence="2 3">114J</strain>
    </source>
</reference>
<dbReference type="RefSeq" id="WP_113862113.1">
    <property type="nucleotide sequence ID" value="NZ_QNRO01000005.1"/>
</dbReference>
<evidence type="ECO:0000313" key="3">
    <source>
        <dbReference type="Proteomes" id="UP000252995"/>
    </source>
</evidence>
<dbReference type="AlphaFoldDB" id="A0A366GYF5"/>
<sequence length="171" mass="18444">MSEAIHQGSIRWFCTVAAAGLALCAGPALGHGAPETDNSPDSRIAATITAAPVIEGLDVMILDAPRPGLLLSYRGEQELTVLGENQEPMLRITERAVKANQDSLTHRLSDQRQKQAQPSGWTTVSESGTYGWMDPRLAVGSGHREEWTIEIVDENGGLFELKGSLEPKPMP</sequence>
<dbReference type="OrthoDB" id="6075581at2"/>
<dbReference type="EMBL" id="QNRO01000005">
    <property type="protein sequence ID" value="RBP31919.1"/>
    <property type="molecule type" value="Genomic_DNA"/>
</dbReference>
<evidence type="ECO:0000313" key="2">
    <source>
        <dbReference type="EMBL" id="RBP31919.1"/>
    </source>
</evidence>
<feature type="chain" id="PRO_5016984439" evidence="1">
    <location>
        <begin position="31"/>
        <end position="171"/>
    </location>
</feature>
<keyword evidence="1" id="KW-0732">Signal</keyword>
<organism evidence="2 3">
    <name type="scientific">Marinobacter pelagius</name>
    <dbReference type="NCBI Taxonomy" id="379482"/>
    <lineage>
        <taxon>Bacteria</taxon>
        <taxon>Pseudomonadati</taxon>
        <taxon>Pseudomonadota</taxon>
        <taxon>Gammaproteobacteria</taxon>
        <taxon>Pseudomonadales</taxon>
        <taxon>Marinobacteraceae</taxon>
        <taxon>Marinobacter</taxon>
    </lineage>
</organism>
<feature type="signal peptide" evidence="1">
    <location>
        <begin position="1"/>
        <end position="30"/>
    </location>
</feature>
<protein>
    <submittedName>
        <fullName evidence="2">Uncharacterized protein</fullName>
    </submittedName>
</protein>
<gene>
    <name evidence="2" type="ORF">DET50_105147</name>
</gene>
<evidence type="ECO:0000256" key="1">
    <source>
        <dbReference type="SAM" id="SignalP"/>
    </source>
</evidence>
<dbReference type="Proteomes" id="UP000252995">
    <property type="component" value="Unassembled WGS sequence"/>
</dbReference>
<name>A0A366GYF5_9GAMM</name>
<accession>A0A366GYF5</accession>
<comment type="caution">
    <text evidence="2">The sequence shown here is derived from an EMBL/GenBank/DDBJ whole genome shotgun (WGS) entry which is preliminary data.</text>
</comment>
<proteinExistence type="predicted"/>